<accession>A0A3S4J4L8</accession>
<dbReference type="AlphaFoldDB" id="A0A3S4J4L8"/>
<proteinExistence type="predicted"/>
<reference evidence="1 2" key="1">
    <citation type="submission" date="2018-12" db="EMBL/GenBank/DDBJ databases">
        <authorList>
            <consortium name="Pathogen Informatics"/>
        </authorList>
    </citation>
    <scope>NUCLEOTIDE SEQUENCE [LARGE SCALE GENOMIC DNA]</scope>
    <source>
        <strain evidence="1 2">NCTC11466</strain>
    </source>
</reference>
<evidence type="ECO:0008006" key="3">
    <source>
        <dbReference type="Google" id="ProtNLM"/>
    </source>
</evidence>
<dbReference type="RefSeq" id="WP_126357333.1">
    <property type="nucleotide sequence ID" value="NZ_LR134201.1"/>
</dbReference>
<organism evidence="1 2">
    <name type="scientific">Cedecea lapagei</name>
    <dbReference type="NCBI Taxonomy" id="158823"/>
    <lineage>
        <taxon>Bacteria</taxon>
        <taxon>Pseudomonadati</taxon>
        <taxon>Pseudomonadota</taxon>
        <taxon>Gammaproteobacteria</taxon>
        <taxon>Enterobacterales</taxon>
        <taxon>Enterobacteriaceae</taxon>
        <taxon>Cedecea</taxon>
    </lineage>
</organism>
<gene>
    <name evidence="1" type="ORF">NCTC11466_03548</name>
</gene>
<evidence type="ECO:0000313" key="1">
    <source>
        <dbReference type="EMBL" id="VEC00271.1"/>
    </source>
</evidence>
<keyword evidence="2" id="KW-1185">Reference proteome</keyword>
<sequence length="85" mass="10177">MATVCEKILKVMRDRKEQQKATIGSEWPVKMATWNLRLALEREYPEDDWSCKDLRKHLSEMQKEGLVSKCQYESRIGQAVWRLYE</sequence>
<dbReference type="EMBL" id="LR134201">
    <property type="protein sequence ID" value="VEC00271.1"/>
    <property type="molecule type" value="Genomic_DNA"/>
</dbReference>
<dbReference type="Proteomes" id="UP000274122">
    <property type="component" value="Chromosome"/>
</dbReference>
<protein>
    <recommendedName>
        <fullName evidence="3">Eaa protein</fullName>
    </recommendedName>
</protein>
<dbReference type="KEGG" id="clap:NCTC11466_03548"/>
<name>A0A3S4J4L8_9ENTR</name>
<evidence type="ECO:0000313" key="2">
    <source>
        <dbReference type="Proteomes" id="UP000274122"/>
    </source>
</evidence>